<keyword evidence="1" id="KW-0472">Membrane</keyword>
<feature type="transmembrane region" description="Helical" evidence="1">
    <location>
        <begin position="85"/>
        <end position="105"/>
    </location>
</feature>
<dbReference type="EMBL" id="CP048113">
    <property type="protein sequence ID" value="QHS59827.1"/>
    <property type="molecule type" value="Genomic_DNA"/>
</dbReference>
<proteinExistence type="predicted"/>
<keyword evidence="3" id="KW-1185">Reference proteome</keyword>
<dbReference type="RefSeq" id="WP_162331522.1">
    <property type="nucleotide sequence ID" value="NZ_CP048113.1"/>
</dbReference>
<evidence type="ECO:0000256" key="1">
    <source>
        <dbReference type="SAM" id="Phobius"/>
    </source>
</evidence>
<evidence type="ECO:0000313" key="2">
    <source>
        <dbReference type="EMBL" id="QHS59827.1"/>
    </source>
</evidence>
<dbReference type="Proteomes" id="UP000476411">
    <property type="component" value="Chromosome"/>
</dbReference>
<keyword evidence="1" id="KW-1133">Transmembrane helix</keyword>
<reference evidence="2 3" key="1">
    <citation type="submission" date="2020-01" db="EMBL/GenBank/DDBJ databases">
        <title>Complete genome sequence of Chitinophaga sp. H33E-04 isolated from quinoa roots.</title>
        <authorList>
            <person name="Weon H.-Y."/>
            <person name="Lee S.A."/>
        </authorList>
    </citation>
    <scope>NUCLEOTIDE SEQUENCE [LARGE SCALE GENOMIC DNA]</scope>
    <source>
        <strain evidence="2 3">H33E-04</strain>
    </source>
</reference>
<gene>
    <name evidence="2" type="ORF">GWR21_09555</name>
</gene>
<organism evidence="2 3">
    <name type="scientific">Chitinophaga agri</name>
    <dbReference type="NCBI Taxonomy" id="2703787"/>
    <lineage>
        <taxon>Bacteria</taxon>
        <taxon>Pseudomonadati</taxon>
        <taxon>Bacteroidota</taxon>
        <taxon>Chitinophagia</taxon>
        <taxon>Chitinophagales</taxon>
        <taxon>Chitinophagaceae</taxon>
        <taxon>Chitinophaga</taxon>
    </lineage>
</organism>
<keyword evidence="1" id="KW-0812">Transmembrane</keyword>
<feature type="transmembrane region" description="Helical" evidence="1">
    <location>
        <begin position="59"/>
        <end position="79"/>
    </location>
</feature>
<sequence>MLTREELKTRCYNIFYEQEYAFEVEPTIEPTERYVHDYSYPIATGSSRIIFRESLPYRLGRLLIVLFFSGLVIAGVFNTNEEQSIQTMVTGVGVWLLVGIFYWRLFMKINLEWDMEISYAGMSLQGRSFTWEQILGTYFLRRKGTSEGTKLVLLLDNGEILHQEILHYTGFIRDAKRAVSSSIRHFNTMSQ</sequence>
<accession>A0A6B9ZCE1</accession>
<dbReference type="KEGG" id="chih:GWR21_09555"/>
<evidence type="ECO:0000313" key="3">
    <source>
        <dbReference type="Proteomes" id="UP000476411"/>
    </source>
</evidence>
<name>A0A6B9ZCE1_9BACT</name>
<protein>
    <submittedName>
        <fullName evidence="2">Uncharacterized protein</fullName>
    </submittedName>
</protein>
<dbReference type="AlphaFoldDB" id="A0A6B9ZCE1"/>